<reference evidence="1 2" key="1">
    <citation type="submission" date="2020-04" db="EMBL/GenBank/DDBJ databases">
        <title>Usitatibacter rugosus gen. nov., sp. nov. and Usitatibacter palustris sp. nov., novel members of Usitatibacteraceae fam. nov. within the order Nitrosomonadales isolated from soil.</title>
        <authorList>
            <person name="Huber K.J."/>
            <person name="Neumann-Schaal M."/>
            <person name="Geppert A."/>
            <person name="Luckner M."/>
            <person name="Wanner G."/>
            <person name="Overmann J."/>
        </authorList>
    </citation>
    <scope>NUCLEOTIDE SEQUENCE [LARGE SCALE GENOMIC DNA]</scope>
    <source>
        <strain evidence="1 2">0125_3</strain>
    </source>
</reference>
<organism evidence="1 2">
    <name type="scientific">Usitatibacter rugosus</name>
    <dbReference type="NCBI Taxonomy" id="2732067"/>
    <lineage>
        <taxon>Bacteria</taxon>
        <taxon>Pseudomonadati</taxon>
        <taxon>Pseudomonadota</taxon>
        <taxon>Betaproteobacteria</taxon>
        <taxon>Nitrosomonadales</taxon>
        <taxon>Usitatibacteraceae</taxon>
        <taxon>Usitatibacter</taxon>
    </lineage>
</organism>
<sequence>MDSTTRERGNLLLLMAAMLALGVAVAFTTGLTGQAARLARDRASDRALAEAREALIAYATSRPIDAQVGPGYLPCPDLDDDGWAEATCGSLAGASGQAQRLGRLPWKTLGLSQLRDGYGEPLWYAVSTRHKGLLNCAASATCVDMGPDTALGTITVRDATGLIVHDGRLDDPARGSAGGAAAVVIAPGPPLHRIEDAAGTRRLQIRDAPGDPARYLDKAPGDRFADEDNADFIDRTDTRAVNANGFIAGPVLLADGTLAVNDRIVAITPSDLLPRVMQRVAQEVLQCLRGQGLPAPATCGSVDATPGARFGRVPVEIARACQLAPEEGPAWWNAWRRHVFYALDVQPVDAGGRPVGGPRPAAVLVAGPPLAGQSHGAGAEGDVRQWLEGPHRELERLNPASPEPRCAGVPSAPCAPGPCDRVVVAPPAADRNDAVVAP</sequence>
<evidence type="ECO:0000313" key="2">
    <source>
        <dbReference type="Proteomes" id="UP000501534"/>
    </source>
</evidence>
<dbReference type="Proteomes" id="UP000501534">
    <property type="component" value="Chromosome"/>
</dbReference>
<name>A0A6M4H1P7_9PROT</name>
<evidence type="ECO:0000313" key="1">
    <source>
        <dbReference type="EMBL" id="QJR12613.1"/>
    </source>
</evidence>
<dbReference type="RefSeq" id="WP_171094966.1">
    <property type="nucleotide sequence ID" value="NZ_CP053069.1"/>
</dbReference>
<dbReference type="EMBL" id="CP053069">
    <property type="protein sequence ID" value="QJR12613.1"/>
    <property type="molecule type" value="Genomic_DNA"/>
</dbReference>
<keyword evidence="2" id="KW-1185">Reference proteome</keyword>
<proteinExistence type="predicted"/>
<protein>
    <submittedName>
        <fullName evidence="1">Uncharacterized protein</fullName>
    </submittedName>
</protein>
<dbReference type="KEGG" id="uru:DSM104443_03704"/>
<gene>
    <name evidence="1" type="ORF">DSM104443_03704</name>
</gene>
<accession>A0A6M4H1P7</accession>
<dbReference type="AlphaFoldDB" id="A0A6M4H1P7"/>